<name>A0A2K3P2R1_TRIPR</name>
<accession>A0A2K3P2R1</accession>
<organism evidence="1 2">
    <name type="scientific">Trifolium pratense</name>
    <name type="common">Red clover</name>
    <dbReference type="NCBI Taxonomy" id="57577"/>
    <lineage>
        <taxon>Eukaryota</taxon>
        <taxon>Viridiplantae</taxon>
        <taxon>Streptophyta</taxon>
        <taxon>Embryophyta</taxon>
        <taxon>Tracheophyta</taxon>
        <taxon>Spermatophyta</taxon>
        <taxon>Magnoliopsida</taxon>
        <taxon>eudicotyledons</taxon>
        <taxon>Gunneridae</taxon>
        <taxon>Pentapetalae</taxon>
        <taxon>rosids</taxon>
        <taxon>fabids</taxon>
        <taxon>Fabales</taxon>
        <taxon>Fabaceae</taxon>
        <taxon>Papilionoideae</taxon>
        <taxon>50 kb inversion clade</taxon>
        <taxon>NPAAA clade</taxon>
        <taxon>Hologalegina</taxon>
        <taxon>IRL clade</taxon>
        <taxon>Trifolieae</taxon>
        <taxon>Trifolium</taxon>
    </lineage>
</organism>
<protein>
    <submittedName>
        <fullName evidence="1">Uncharacterized protein</fullName>
    </submittedName>
</protein>
<dbReference type="Proteomes" id="UP000236291">
    <property type="component" value="Unassembled WGS sequence"/>
</dbReference>
<dbReference type="AlphaFoldDB" id="A0A2K3P2R1"/>
<gene>
    <name evidence="1" type="ORF">L195_g006102</name>
</gene>
<feature type="non-terminal residue" evidence="1">
    <location>
        <position position="1"/>
    </location>
</feature>
<evidence type="ECO:0000313" key="2">
    <source>
        <dbReference type="Proteomes" id="UP000236291"/>
    </source>
</evidence>
<dbReference type="EMBL" id="ASHM01003219">
    <property type="protein sequence ID" value="PNY09549.1"/>
    <property type="molecule type" value="Genomic_DNA"/>
</dbReference>
<comment type="caution">
    <text evidence="1">The sequence shown here is derived from an EMBL/GenBank/DDBJ whole genome shotgun (WGS) entry which is preliminary data.</text>
</comment>
<reference evidence="1 2" key="1">
    <citation type="journal article" date="2014" name="Am. J. Bot.">
        <title>Genome assembly and annotation for red clover (Trifolium pratense; Fabaceae).</title>
        <authorList>
            <person name="Istvanek J."/>
            <person name="Jaros M."/>
            <person name="Krenek A."/>
            <person name="Repkova J."/>
        </authorList>
    </citation>
    <scope>NUCLEOTIDE SEQUENCE [LARGE SCALE GENOMIC DNA]</scope>
    <source>
        <strain evidence="2">cv. Tatra</strain>
        <tissue evidence="1">Young leaves</tissue>
    </source>
</reference>
<proteinExistence type="predicted"/>
<sequence length="42" mass="4694">SEDLVNLSLNGGEEEDFSFDFDDGEEEVCGGARMVPRWEISL</sequence>
<reference evidence="1 2" key="2">
    <citation type="journal article" date="2017" name="Front. Plant Sci.">
        <title>Gene Classification and Mining of Molecular Markers Useful in Red Clover (Trifolium pratense) Breeding.</title>
        <authorList>
            <person name="Istvanek J."/>
            <person name="Dluhosova J."/>
            <person name="Dluhos P."/>
            <person name="Patkova L."/>
            <person name="Nedelnik J."/>
            <person name="Repkova J."/>
        </authorList>
    </citation>
    <scope>NUCLEOTIDE SEQUENCE [LARGE SCALE GENOMIC DNA]</scope>
    <source>
        <strain evidence="2">cv. Tatra</strain>
        <tissue evidence="1">Young leaves</tissue>
    </source>
</reference>
<evidence type="ECO:0000313" key="1">
    <source>
        <dbReference type="EMBL" id="PNY09549.1"/>
    </source>
</evidence>